<comment type="caution">
    <text evidence="3">The sequence shown here is derived from an EMBL/GenBank/DDBJ whole genome shotgun (WGS) entry which is preliminary data.</text>
</comment>
<gene>
    <name evidence="3" type="ORF">CSB45_07285</name>
</gene>
<keyword evidence="2" id="KW-0175">Coiled coil</keyword>
<evidence type="ECO:0000256" key="2">
    <source>
        <dbReference type="SAM" id="Coils"/>
    </source>
</evidence>
<dbReference type="Gene3D" id="1.10.287.1490">
    <property type="match status" value="1"/>
</dbReference>
<comment type="similarity">
    <text evidence="1">Belongs to the UPF0751 family.</text>
</comment>
<dbReference type="AlphaFoldDB" id="A0A2G6E6A3"/>
<sequence length="387" mass="45049">MQHKRVWEVDELFHCPLVGICLPISQQRQILKRCGITGGKLHKEYAVHATLIKNVREDSPAARRFEKQLNRKYSREIADWRSIPPEEWLPFFYKILTPENAGALLWFSAAYLDLEFQQRVDLYGEIHMLGFRQFASQIQQQKKLETTQRNHSDLQRRYQDLRTSFKQTNKSLKAYEQQHCQQERELHLLRDENAALKQNQQLAALQAECEALQAKNFRLEKKLHTRARAVEVLKSEKEHFEQRLDEHQLFVEDMQSELDKILKQFSRAASPSEHCQREALCDRRILIVGGMTKLRSFYERLVTTMGGQFEYHDGEKSQGVEALSHLVERNDVVICPVDVNSHSACLHVKKCCKVLKKPYYMLRSSSLSAVQNTLADVARGSLQEASA</sequence>
<evidence type="ECO:0000256" key="1">
    <source>
        <dbReference type="ARBA" id="ARBA00007189"/>
    </source>
</evidence>
<organism evidence="3 4">
    <name type="scientific">candidate division KSB3 bacterium</name>
    <dbReference type="NCBI Taxonomy" id="2044937"/>
    <lineage>
        <taxon>Bacteria</taxon>
        <taxon>candidate division KSB3</taxon>
    </lineage>
</organism>
<protein>
    <recommendedName>
        <fullName evidence="5">DUF2325 domain-containing protein</fullName>
    </recommendedName>
</protein>
<reference evidence="3 4" key="1">
    <citation type="submission" date="2017-10" db="EMBL/GenBank/DDBJ databases">
        <title>Novel microbial diversity and functional potential in the marine mammal oral microbiome.</title>
        <authorList>
            <person name="Dudek N.K."/>
            <person name="Sun C.L."/>
            <person name="Burstein D."/>
            <person name="Kantor R.S."/>
            <person name="Aliaga Goltsman D.S."/>
            <person name="Bik E.M."/>
            <person name="Thomas B.C."/>
            <person name="Banfield J.F."/>
            <person name="Relman D.A."/>
        </authorList>
    </citation>
    <scope>NUCLEOTIDE SEQUENCE [LARGE SCALE GENOMIC DNA]</scope>
    <source>
        <strain evidence="3">DOLZORAL124_49_17</strain>
    </source>
</reference>
<accession>A0A2G6E6A3</accession>
<dbReference type="InterPro" id="IPR016772">
    <property type="entry name" value="UCP020408"/>
</dbReference>
<dbReference type="Proteomes" id="UP000229740">
    <property type="component" value="Unassembled WGS sequence"/>
</dbReference>
<evidence type="ECO:0000313" key="3">
    <source>
        <dbReference type="EMBL" id="PID57620.1"/>
    </source>
</evidence>
<evidence type="ECO:0008006" key="5">
    <source>
        <dbReference type="Google" id="ProtNLM"/>
    </source>
</evidence>
<dbReference type="Pfam" id="PF10087">
    <property type="entry name" value="DUF2325"/>
    <property type="match status" value="1"/>
</dbReference>
<proteinExistence type="inferred from homology"/>
<evidence type="ECO:0000313" key="4">
    <source>
        <dbReference type="Proteomes" id="UP000229740"/>
    </source>
</evidence>
<name>A0A2G6E6A3_9BACT</name>
<dbReference type="EMBL" id="PDPS01000026">
    <property type="protein sequence ID" value="PID57620.1"/>
    <property type="molecule type" value="Genomic_DNA"/>
</dbReference>
<feature type="coiled-coil region" evidence="2">
    <location>
        <begin position="144"/>
        <end position="222"/>
    </location>
</feature>